<dbReference type="GO" id="GO:0005759">
    <property type="term" value="C:mitochondrial matrix"/>
    <property type="evidence" value="ECO:0007669"/>
    <property type="project" value="UniProtKB-SubCell"/>
</dbReference>
<comment type="pathway">
    <text evidence="3">Cofactor biosynthesis; ubiquinone biosynthesis.</text>
</comment>
<evidence type="ECO:0000256" key="16">
    <source>
        <dbReference type="ARBA" id="ARBA00051102"/>
    </source>
</evidence>
<dbReference type="PROSITE" id="PS01162">
    <property type="entry name" value="QOR_ZETA_CRYSTAL"/>
    <property type="match status" value="1"/>
</dbReference>
<evidence type="ECO:0000256" key="19">
    <source>
        <dbReference type="SAM" id="MobiDB-lite"/>
    </source>
</evidence>
<dbReference type="GeneTree" id="ENSGT00880000138028"/>
<comment type="catalytic activity">
    <reaction evidence="15">
        <text>a 3-demethylubiquinone + NADH + 2 H(+) = a 3-demethylubiquinol + NAD(+)</text>
        <dbReference type="Rhea" id="RHEA:83235"/>
        <dbReference type="Rhea" id="RHEA-COMP:10914"/>
        <dbReference type="Rhea" id="RHEA-COMP:19654"/>
        <dbReference type="ChEBI" id="CHEBI:15378"/>
        <dbReference type="ChEBI" id="CHEBI:57540"/>
        <dbReference type="ChEBI" id="CHEBI:57945"/>
        <dbReference type="ChEBI" id="CHEBI:84422"/>
        <dbReference type="ChEBI" id="CHEBI:231825"/>
    </reaction>
</comment>
<dbReference type="CDD" id="cd08248">
    <property type="entry name" value="RTN4I1"/>
    <property type="match status" value="1"/>
</dbReference>
<evidence type="ECO:0000256" key="1">
    <source>
        <dbReference type="ARBA" id="ARBA00004294"/>
    </source>
</evidence>
<name>A0A3P8YGJ5_ESOLU</name>
<dbReference type="OMA" id="PVVPGWD"/>
<evidence type="ECO:0000256" key="7">
    <source>
        <dbReference type="ARBA" id="ARBA00022787"/>
    </source>
</evidence>
<comment type="subcellular location">
    <subcellularLocation>
        <location evidence="2">Mitochondrion matrix</location>
    </subcellularLocation>
    <subcellularLocation>
        <location evidence="1">Mitochondrion outer membrane</location>
    </subcellularLocation>
</comment>
<dbReference type="FunFam" id="3.90.180.10:FF:000009">
    <property type="entry name" value="Reticulon-4-interacting protein 1, mitochondrial"/>
    <property type="match status" value="1"/>
</dbReference>
<evidence type="ECO:0000313" key="22">
    <source>
        <dbReference type="Proteomes" id="UP000265140"/>
    </source>
</evidence>
<dbReference type="SMART" id="SM00829">
    <property type="entry name" value="PKS_ER"/>
    <property type="match status" value="1"/>
</dbReference>
<dbReference type="Bgee" id="ENSELUG00000015653">
    <property type="expression patterns" value="Expressed in brain and 14 other cell types or tissues"/>
</dbReference>
<sequence length="431" mass="45194">MSSFKVIACGRQLFLPHARGRALSSSGHTILMGRLKGSLSAFSRLQSNMSAWVIDEYGNNGVLRFTEEATAPSISSGDDVLIRVHAASLNPIDIAMRAGYGSILLKLRRDLMSLGQNASEFPIILGRDVSGVVVDCGSGVTHFTPGDEVWAAVPPWKQGSLAELVSLSEYEVSHKPSSLSHTEAASVPYVASTALSALVNAGGLGRDNCADKRVLIIGASGGVGTFSIQLLKAWGAHVTVTCSHNAEGLVRGVGADDVVDYTAGDVAAELGRLEKFDVVLDNVGGGSEHWAPDLLKAWSGAKYVTLVTPLLANTDSMGLLEGGVRSGLALSQVAVKNMCNGVFYRWGFYAPDGPVLDDVSRLVDTGKILPVVEATFPFAQVPLAFQKLEGGHARGKTVISVNQEAQEGMAGTEGVEENTSEAGGDGAKELN</sequence>
<dbReference type="PANTHER" id="PTHR11695">
    <property type="entry name" value="ALCOHOL DEHYDROGENASE RELATED"/>
    <property type="match status" value="1"/>
</dbReference>
<evidence type="ECO:0000256" key="4">
    <source>
        <dbReference type="ARBA" id="ARBA00010371"/>
    </source>
</evidence>
<evidence type="ECO:0000256" key="15">
    <source>
        <dbReference type="ARBA" id="ARBA00050566"/>
    </source>
</evidence>
<evidence type="ECO:0000256" key="12">
    <source>
        <dbReference type="ARBA" id="ARBA00023128"/>
    </source>
</evidence>
<keyword evidence="7" id="KW-1000">Mitochondrion outer membrane</keyword>
<dbReference type="Proteomes" id="UP000265140">
    <property type="component" value="Chromosome 14"/>
</dbReference>
<proteinExistence type="inferred from homology"/>
<evidence type="ECO:0000256" key="17">
    <source>
        <dbReference type="ARBA" id="ARBA00051220"/>
    </source>
</evidence>
<dbReference type="SUPFAM" id="SSF50129">
    <property type="entry name" value="GroES-like"/>
    <property type="match status" value="1"/>
</dbReference>
<reference evidence="21" key="2">
    <citation type="submission" date="2020-02" db="EMBL/GenBank/DDBJ databases">
        <title>Esox lucius (northern pike) genome, fEsoLuc1, primary haplotype.</title>
        <authorList>
            <person name="Myers G."/>
            <person name="Karagic N."/>
            <person name="Meyer A."/>
            <person name="Pippel M."/>
            <person name="Reichard M."/>
            <person name="Winkler S."/>
            <person name="Tracey A."/>
            <person name="Sims Y."/>
            <person name="Howe K."/>
            <person name="Rhie A."/>
            <person name="Formenti G."/>
            <person name="Durbin R."/>
            <person name="Fedrigo O."/>
            <person name="Jarvis E.D."/>
        </authorList>
    </citation>
    <scope>NUCLEOTIDE SEQUENCE [LARGE SCALE GENOMIC DNA]</scope>
</reference>
<dbReference type="GO" id="GO:0005741">
    <property type="term" value="C:mitochondrial outer membrane"/>
    <property type="evidence" value="ECO:0007669"/>
    <property type="project" value="UniProtKB-SubCell"/>
</dbReference>
<dbReference type="InterPro" id="IPR002364">
    <property type="entry name" value="Quin_OxRdtase/zeta-crystal_CS"/>
</dbReference>
<keyword evidence="5" id="KW-0831">Ubiquinone biosynthesis</keyword>
<evidence type="ECO:0000256" key="11">
    <source>
        <dbReference type="ARBA" id="ARBA00023002"/>
    </source>
</evidence>
<reference evidence="21" key="3">
    <citation type="submission" date="2025-08" db="UniProtKB">
        <authorList>
            <consortium name="Ensembl"/>
        </authorList>
    </citation>
    <scope>IDENTIFICATION</scope>
</reference>
<dbReference type="Pfam" id="PF08240">
    <property type="entry name" value="ADH_N"/>
    <property type="match status" value="1"/>
</dbReference>
<dbReference type="GO" id="GO:0006744">
    <property type="term" value="P:ubiquinone biosynthetic process"/>
    <property type="evidence" value="ECO:0007669"/>
    <property type="project" value="UniProtKB-KW"/>
</dbReference>
<dbReference type="InterPro" id="IPR050700">
    <property type="entry name" value="YIM1/Zinc_Alcohol_DH_Fams"/>
</dbReference>
<dbReference type="InterPro" id="IPR013154">
    <property type="entry name" value="ADH-like_N"/>
</dbReference>
<dbReference type="GO" id="GO:0000166">
    <property type="term" value="F:nucleotide binding"/>
    <property type="evidence" value="ECO:0007669"/>
    <property type="project" value="UniProtKB-KW"/>
</dbReference>
<evidence type="ECO:0000256" key="8">
    <source>
        <dbReference type="ARBA" id="ARBA00022857"/>
    </source>
</evidence>
<dbReference type="Pfam" id="PF13602">
    <property type="entry name" value="ADH_zinc_N_2"/>
    <property type="match status" value="1"/>
</dbReference>
<evidence type="ECO:0000256" key="13">
    <source>
        <dbReference type="ARBA" id="ARBA00023136"/>
    </source>
</evidence>
<comment type="catalytic activity">
    <reaction evidence="16">
        <text>3-demethylubiquinone-10 + NADH + 2 H(+) = 3-demethylubiquinol-10 + NAD(+)</text>
        <dbReference type="Rhea" id="RHEA:83243"/>
        <dbReference type="ChEBI" id="CHEBI:15378"/>
        <dbReference type="ChEBI" id="CHEBI:57540"/>
        <dbReference type="ChEBI" id="CHEBI:57945"/>
        <dbReference type="ChEBI" id="CHEBI:64182"/>
        <dbReference type="ChEBI" id="CHEBI:231824"/>
    </reaction>
</comment>
<feature type="domain" description="Enoyl reductase (ER)" evidence="20">
    <location>
        <begin position="58"/>
        <end position="399"/>
    </location>
</feature>
<keyword evidence="22" id="KW-1185">Reference proteome</keyword>
<organism evidence="21 22">
    <name type="scientific">Esox lucius</name>
    <name type="common">Northern pike</name>
    <dbReference type="NCBI Taxonomy" id="8010"/>
    <lineage>
        <taxon>Eukaryota</taxon>
        <taxon>Metazoa</taxon>
        <taxon>Chordata</taxon>
        <taxon>Craniata</taxon>
        <taxon>Vertebrata</taxon>
        <taxon>Euteleostomi</taxon>
        <taxon>Actinopterygii</taxon>
        <taxon>Neopterygii</taxon>
        <taxon>Teleostei</taxon>
        <taxon>Protacanthopterygii</taxon>
        <taxon>Esociformes</taxon>
        <taxon>Esocidae</taxon>
        <taxon>Esox</taxon>
    </lineage>
</organism>
<reference evidence="22" key="1">
    <citation type="journal article" date="2014" name="PLoS ONE">
        <title>The genome and linkage map of the northern pike (Esox lucius): conserved synteny revealed between the salmonid sister group and the Neoteleostei.</title>
        <authorList>
            <person name="Rondeau E.B."/>
            <person name="Minkley D.R."/>
            <person name="Leong J.S."/>
            <person name="Messmer A.M."/>
            <person name="Jantzen J.R."/>
            <person name="von Schalburg K.R."/>
            <person name="Lemon C."/>
            <person name="Bird N.H."/>
            <person name="Koop B.F."/>
        </authorList>
    </citation>
    <scope>NUCLEOTIDE SEQUENCE</scope>
</reference>
<dbReference type="SUPFAM" id="SSF51735">
    <property type="entry name" value="NAD(P)-binding Rossmann-fold domains"/>
    <property type="match status" value="1"/>
</dbReference>
<dbReference type="InterPro" id="IPR011032">
    <property type="entry name" value="GroES-like_sf"/>
</dbReference>
<dbReference type="InterPro" id="IPR020843">
    <property type="entry name" value="ER"/>
</dbReference>
<dbReference type="AlphaFoldDB" id="A0A3P8YGJ5"/>
<dbReference type="InParanoid" id="A0A3P8YGJ5"/>
<dbReference type="InterPro" id="IPR036291">
    <property type="entry name" value="NAD(P)-bd_dom_sf"/>
</dbReference>
<comment type="catalytic activity">
    <reaction evidence="14">
        <text>3-demethylubiquinone-10 + NADPH + 2 H(+) = 3-demethylubiquinol-10 + NADP(+)</text>
        <dbReference type="Rhea" id="RHEA:83247"/>
        <dbReference type="ChEBI" id="CHEBI:15378"/>
        <dbReference type="ChEBI" id="CHEBI:57783"/>
        <dbReference type="ChEBI" id="CHEBI:58349"/>
        <dbReference type="ChEBI" id="CHEBI:64182"/>
        <dbReference type="ChEBI" id="CHEBI:231824"/>
    </reaction>
</comment>
<evidence type="ECO:0000256" key="6">
    <source>
        <dbReference type="ARBA" id="ARBA00022741"/>
    </source>
</evidence>
<keyword evidence="8" id="KW-0521">NADP</keyword>
<evidence type="ECO:0000259" key="20">
    <source>
        <dbReference type="SMART" id="SM00829"/>
    </source>
</evidence>
<dbReference type="GO" id="GO:0007399">
    <property type="term" value="P:nervous system development"/>
    <property type="evidence" value="ECO:0007669"/>
    <property type="project" value="UniProtKB-KW"/>
</dbReference>
<keyword evidence="11" id="KW-0560">Oxidoreductase</keyword>
<dbReference type="GO" id="GO:0008270">
    <property type="term" value="F:zinc ion binding"/>
    <property type="evidence" value="ECO:0007669"/>
    <property type="project" value="InterPro"/>
</dbReference>
<dbReference type="PANTHER" id="PTHR11695:SF294">
    <property type="entry name" value="RETICULON-4-INTERACTING PROTEIN 1, MITOCHONDRIAL"/>
    <property type="match status" value="1"/>
</dbReference>
<feature type="region of interest" description="Disordered" evidence="19">
    <location>
        <begin position="404"/>
        <end position="431"/>
    </location>
</feature>
<comment type="catalytic activity">
    <reaction evidence="17">
        <text>a 3-demethylubiquinone + NADPH + 2 H(+) = a 3-demethylubiquinol + NADP(+)</text>
        <dbReference type="Rhea" id="RHEA:83239"/>
        <dbReference type="Rhea" id="RHEA-COMP:10914"/>
        <dbReference type="Rhea" id="RHEA-COMP:19654"/>
        <dbReference type="ChEBI" id="CHEBI:15378"/>
        <dbReference type="ChEBI" id="CHEBI:57783"/>
        <dbReference type="ChEBI" id="CHEBI:58349"/>
        <dbReference type="ChEBI" id="CHEBI:84422"/>
        <dbReference type="ChEBI" id="CHEBI:231825"/>
    </reaction>
</comment>
<dbReference type="FunFam" id="3.40.50.720:FF:000147">
    <property type="entry name" value="Reticulon-4-interacting protein 1 homolog, mitochondrial"/>
    <property type="match status" value="1"/>
</dbReference>
<gene>
    <name evidence="21" type="primary">RTN4IP1</name>
</gene>
<keyword evidence="10" id="KW-0809">Transit peptide</keyword>
<comment type="similarity">
    <text evidence="4">Belongs to the zinc-containing alcohol dehydrogenase family. Quinone oxidoreductase subfamily.</text>
</comment>
<accession>A0A3P8YGJ5</accession>
<keyword evidence="12" id="KW-0496">Mitochondrion</keyword>
<keyword evidence="6" id="KW-0547">Nucleotide-binding</keyword>
<dbReference type="Gene3D" id="3.40.50.720">
    <property type="entry name" value="NAD(P)-binding Rossmann-like Domain"/>
    <property type="match status" value="1"/>
</dbReference>
<evidence type="ECO:0000256" key="18">
    <source>
        <dbReference type="ARBA" id="ARBA00071154"/>
    </source>
</evidence>
<dbReference type="GO" id="GO:0016491">
    <property type="term" value="F:oxidoreductase activity"/>
    <property type="evidence" value="ECO:0007669"/>
    <property type="project" value="UniProtKB-KW"/>
</dbReference>
<evidence type="ECO:0000256" key="3">
    <source>
        <dbReference type="ARBA" id="ARBA00004749"/>
    </source>
</evidence>
<protein>
    <recommendedName>
        <fullName evidence="18">NAD(P)H oxidoreductase RTN4IP1, mitochondrial</fullName>
    </recommendedName>
</protein>
<evidence type="ECO:0000256" key="5">
    <source>
        <dbReference type="ARBA" id="ARBA00022688"/>
    </source>
</evidence>
<keyword evidence="9" id="KW-0524">Neurogenesis</keyword>
<evidence type="ECO:0000256" key="14">
    <source>
        <dbReference type="ARBA" id="ARBA00050485"/>
    </source>
</evidence>
<keyword evidence="13" id="KW-0472">Membrane</keyword>
<evidence type="ECO:0000256" key="10">
    <source>
        <dbReference type="ARBA" id="ARBA00022946"/>
    </source>
</evidence>
<evidence type="ECO:0000256" key="2">
    <source>
        <dbReference type="ARBA" id="ARBA00004305"/>
    </source>
</evidence>
<dbReference type="Ensembl" id="ENSELUT00000024864.3">
    <property type="protein sequence ID" value="ENSELUP00000015707.3"/>
    <property type="gene ID" value="ENSELUG00000015653.3"/>
</dbReference>
<evidence type="ECO:0000256" key="9">
    <source>
        <dbReference type="ARBA" id="ARBA00022902"/>
    </source>
</evidence>
<reference evidence="21" key="4">
    <citation type="submission" date="2025-09" db="UniProtKB">
        <authorList>
            <consortium name="Ensembl"/>
        </authorList>
    </citation>
    <scope>IDENTIFICATION</scope>
</reference>
<evidence type="ECO:0000313" key="21">
    <source>
        <dbReference type="Ensembl" id="ENSELUP00000015707.3"/>
    </source>
</evidence>
<dbReference type="InterPro" id="IPR037397">
    <property type="entry name" value="RTN4IP1"/>
</dbReference>
<dbReference type="Gene3D" id="3.90.180.10">
    <property type="entry name" value="Medium-chain alcohol dehydrogenases, catalytic domain"/>
    <property type="match status" value="1"/>
</dbReference>